<dbReference type="InterPro" id="IPR039569">
    <property type="entry name" value="FAS1-like_DH_region"/>
</dbReference>
<comment type="caution">
    <text evidence="2">The sequence shown here is derived from an EMBL/GenBank/DDBJ whole genome shotgun (WGS) entry which is preliminary data.</text>
</comment>
<protein>
    <submittedName>
        <fullName evidence="2">Acyl dehydratase</fullName>
    </submittedName>
</protein>
<dbReference type="RefSeq" id="WP_104378031.1">
    <property type="nucleotide sequence ID" value="NZ_PSZC01000025.1"/>
</dbReference>
<sequence length="154" mass="16585">MTSPSARELPAGTVLDVVSFEVEAGKIREFAIATHALDPVYTDRAAAAAAGFPNLPATPTHVVVAGHHRNQQEFVRALGLAIERVVVGSVEWHYTRLPVTGDSLTGTRRVVDDTVKEGKRGGTMRLVTLETVWADSSGGTVVTQREVLIERDAR</sequence>
<dbReference type="Gene3D" id="3.10.129.10">
    <property type="entry name" value="Hotdog Thioesterase"/>
    <property type="match status" value="1"/>
</dbReference>
<dbReference type="InterPro" id="IPR029069">
    <property type="entry name" value="HotDog_dom_sf"/>
</dbReference>
<reference evidence="2 3" key="1">
    <citation type="submission" date="2018-02" db="EMBL/GenBank/DDBJ databases">
        <title>8 Nocardia nova and 1 Nocardia cyriacigeorgica strain used for evolution to TMP-SMX.</title>
        <authorList>
            <person name="Mehta H."/>
            <person name="Weng J."/>
            <person name="Shamoo Y."/>
        </authorList>
    </citation>
    <scope>NUCLEOTIDE SEQUENCE [LARGE SCALE GENOMIC DNA]</scope>
    <source>
        <strain evidence="2 3">MDA3139</strain>
    </source>
</reference>
<accession>A0A2S6AIK2</accession>
<gene>
    <name evidence="2" type="ORF">C5E45_27890</name>
</gene>
<organism evidence="2 3">
    <name type="scientific">Nocardia nova</name>
    <dbReference type="NCBI Taxonomy" id="37330"/>
    <lineage>
        <taxon>Bacteria</taxon>
        <taxon>Bacillati</taxon>
        <taxon>Actinomycetota</taxon>
        <taxon>Actinomycetes</taxon>
        <taxon>Mycobacteriales</taxon>
        <taxon>Nocardiaceae</taxon>
        <taxon>Nocardia</taxon>
    </lineage>
</organism>
<dbReference type="OrthoDB" id="5415111at2"/>
<proteinExistence type="predicted"/>
<feature type="domain" description="FAS1-like dehydratase" evidence="1">
    <location>
        <begin position="12"/>
        <end position="144"/>
    </location>
</feature>
<dbReference type="EMBL" id="PSZC01000025">
    <property type="protein sequence ID" value="PPJ35053.1"/>
    <property type="molecule type" value="Genomic_DNA"/>
</dbReference>
<dbReference type="Pfam" id="PF13452">
    <property type="entry name" value="FAS1_DH_region"/>
    <property type="match status" value="1"/>
</dbReference>
<dbReference type="Proteomes" id="UP000239874">
    <property type="component" value="Unassembled WGS sequence"/>
</dbReference>
<evidence type="ECO:0000313" key="2">
    <source>
        <dbReference type="EMBL" id="PPJ35053.1"/>
    </source>
</evidence>
<evidence type="ECO:0000313" key="3">
    <source>
        <dbReference type="Proteomes" id="UP000239874"/>
    </source>
</evidence>
<dbReference type="AlphaFoldDB" id="A0A2S6AIK2"/>
<name>A0A2S6AIK2_9NOCA</name>
<dbReference type="SUPFAM" id="SSF54637">
    <property type="entry name" value="Thioesterase/thiol ester dehydrase-isomerase"/>
    <property type="match status" value="1"/>
</dbReference>
<evidence type="ECO:0000259" key="1">
    <source>
        <dbReference type="Pfam" id="PF13452"/>
    </source>
</evidence>